<dbReference type="PANTHER" id="PTHR24120:SF4">
    <property type="entry name" value="GH07239P"/>
    <property type="match status" value="1"/>
</dbReference>
<reference evidence="2 3" key="1">
    <citation type="submission" date="2019-05" db="EMBL/GenBank/DDBJ databases">
        <title>The compact genome of Giardia muris reveals important steps in the evolution of intestinal protozoan parasites.</title>
        <authorList>
            <person name="Xu F."/>
            <person name="Jimenez-Gonzalez A."/>
            <person name="Einarsson E."/>
            <person name="Astvaldsson A."/>
            <person name="Peirasmaki D."/>
            <person name="Eckmann L."/>
            <person name="Andersson J.O."/>
            <person name="Svard S.G."/>
            <person name="Jerlstrom-Hultqvist J."/>
        </authorList>
    </citation>
    <scope>NUCLEOTIDE SEQUENCE [LARGE SCALE GENOMIC DNA]</scope>
    <source>
        <strain evidence="2 3">Roberts-Thomson</strain>
    </source>
</reference>
<feature type="coiled-coil region" evidence="1">
    <location>
        <begin position="245"/>
        <end position="272"/>
    </location>
</feature>
<dbReference type="AlphaFoldDB" id="A0A4Z1SVL1"/>
<gene>
    <name evidence="2" type="ORF">GMRT_10327</name>
</gene>
<dbReference type="OrthoDB" id="10251692at2759"/>
<dbReference type="SMART" id="SM00248">
    <property type="entry name" value="ANK"/>
    <property type="match status" value="5"/>
</dbReference>
<dbReference type="PANTHER" id="PTHR24120">
    <property type="entry name" value="GH07239P"/>
    <property type="match status" value="1"/>
</dbReference>
<dbReference type="InterPro" id="IPR036770">
    <property type="entry name" value="Ankyrin_rpt-contain_sf"/>
</dbReference>
<dbReference type="InterPro" id="IPR002110">
    <property type="entry name" value="Ankyrin_rpt"/>
</dbReference>
<sequence>MATPVDWFKAIEYGDASYVCDLIDRFAEIRDSKGNTGLMYATSYGHLDIARLIIPRTTRWVNDSAKTALMQCICSTHPQAHAFGPDFVALLRDHEAGVTDRQGRTALMMAAEKGLLWAVNGLAELEAGVQDAQGRTALMCAATFGQVECVEPLLHREAGLTDHRGMTALMFAAYNGRAAIAARLALLEARRRNQSGETALDIAIWRGHQDVVAYLTEAEGGLRLVPLRGPEPQKAIQHTPTCPPLQNDFSDVAELRLEVANLRRELELVQAGTASAASAGVIESLVKELVAVKRQLSTHQTAEDELRQMVRQLQLAVQPDIDANVLLNQRIDALEHSTAGLHVRIAALVDKQDDAARDDVYRCLEAVGESVTQLEARLLDLGRSVAAKEMQLREGTDRVARGLALQGDELQLLRSRLDEIWQETADGRRTGDVAADALTARIQALESRQTRLDGRTAGLVGAGSQGPSPVIERGIEHLQLGIRELRASVEGVSRTIMELYHYSTQNLDALGAAQARFMACYPAHRREYDEGRALAALQERLVRIDAYMTDQLEGRHYEKLAESIIEVNARVDQLIVDRTQGRGAADWEARFQAIERALAALTSTQK</sequence>
<evidence type="ECO:0000256" key="1">
    <source>
        <dbReference type="SAM" id="Coils"/>
    </source>
</evidence>
<dbReference type="EMBL" id="VDLU01000001">
    <property type="protein sequence ID" value="TNJ29902.1"/>
    <property type="molecule type" value="Genomic_DNA"/>
</dbReference>
<comment type="caution">
    <text evidence="2">The sequence shown here is derived from an EMBL/GenBank/DDBJ whole genome shotgun (WGS) entry which is preliminary data.</text>
</comment>
<dbReference type="Proteomes" id="UP000315496">
    <property type="component" value="Chromosome 1"/>
</dbReference>
<organism evidence="2 3">
    <name type="scientific">Giardia muris</name>
    <dbReference type="NCBI Taxonomy" id="5742"/>
    <lineage>
        <taxon>Eukaryota</taxon>
        <taxon>Metamonada</taxon>
        <taxon>Diplomonadida</taxon>
        <taxon>Hexamitidae</taxon>
        <taxon>Giardiinae</taxon>
        <taxon>Giardia</taxon>
    </lineage>
</organism>
<dbReference type="SUPFAM" id="SSF48403">
    <property type="entry name" value="Ankyrin repeat"/>
    <property type="match status" value="1"/>
</dbReference>
<dbReference type="VEuPathDB" id="GiardiaDB:GMRT_10327"/>
<name>A0A4Z1SVL1_GIAMU</name>
<proteinExistence type="predicted"/>
<dbReference type="Gene3D" id="1.25.40.20">
    <property type="entry name" value="Ankyrin repeat-containing domain"/>
    <property type="match status" value="1"/>
</dbReference>
<keyword evidence="3" id="KW-1185">Reference proteome</keyword>
<dbReference type="Pfam" id="PF12796">
    <property type="entry name" value="Ank_2"/>
    <property type="match status" value="2"/>
</dbReference>
<evidence type="ECO:0000313" key="3">
    <source>
        <dbReference type="Proteomes" id="UP000315496"/>
    </source>
</evidence>
<accession>A0A4Z1SVL1</accession>
<keyword evidence="1" id="KW-0175">Coiled coil</keyword>
<protein>
    <submittedName>
        <fullName evidence="2">Ankyrin repeat protein 1</fullName>
    </submittedName>
</protein>
<evidence type="ECO:0000313" key="2">
    <source>
        <dbReference type="EMBL" id="TNJ29902.1"/>
    </source>
</evidence>